<sequence length="854" mass="91951">MHSRRTPSNASSSVRNSPSLQRQQMYVQPTKPRPSTAVNARQATATPQHSECSPVKMGMSPATRYNSNLKVLRRRDPSIVSIFDQFSHVCVYHHNGDKWEKQGYEGSMFLYERDSYPPYGYYILNRQGTDDYNQRLYPEDNISTSGSYLMMRSYPSWSARRLESIIKSSEAAGSKVPDKFSPVWFIPDVEKYKEADKAPGITIGLWMFATDSREPMMDVMVRLHSYVKQNIPYPDEYRYGPDRLPPPNPHLRTSSVPPSNESAATIQSKERITHSSSTKPTTPNHTLLLNGSASGNVVSTAAVVNSASSELDKLFAKLNPSTTTTNGHAPSPTIDSLFAGVGASVANQAARTETPIINAVPNGAPPTGLALLSTIFASAGPTVVNADSRPSTQVVSNGRLSVSSNKAISSTSPRSNSRLSSETVAEPESIVIYSPTPTTTALPQILNQDVIINLLGLPASRASSATPSTSRASNRTSGSSSTRRSGREGGDEDDGMLSSEDGVSYSESSTVLDRLPTGQEAINGDVTPRVPTNGSGYERSSSSSRMHDFVYPHNTAYGSAPRQPSVPDPVSSVGSRPAVTFRTDAELWSKNTGADGNQNYDDDVIVELDFSDTIALSDMDAFQRVKAQSQINGHSPNLSNAKKALLNGRTPKQLHSRDGSTSDDLTNHFGGDAKGKKARKLGGGKQKGAERETTRADVVEPMIAVLQRQPHLRASATTSSPSPIPALPPPAVPIADPAIISISSMLGLPPLQSQQAPQQSAAKVKADGNAPRLCGDMVKEGISAVTSSRMNGQMKLARNEYVMELLTLIHVRGCFPLIACIYANNSLNRPTSRSLTLCIKIISATTDDLKVSTL</sequence>
<evidence type="ECO:0000313" key="7">
    <source>
        <dbReference type="Proteomes" id="UP000623687"/>
    </source>
</evidence>
<feature type="region of interest" description="Disordered" evidence="5">
    <location>
        <begin position="241"/>
        <end position="284"/>
    </location>
</feature>
<dbReference type="Proteomes" id="UP000623687">
    <property type="component" value="Unassembled WGS sequence"/>
</dbReference>
<feature type="region of interest" description="Disordered" evidence="5">
    <location>
        <begin position="461"/>
        <end position="544"/>
    </location>
</feature>
<dbReference type="Gene3D" id="2.30.29.30">
    <property type="entry name" value="Pleckstrin-homology domain (PH domain)/Phosphotyrosine-binding domain (PTB)"/>
    <property type="match status" value="1"/>
</dbReference>
<gene>
    <name evidence="6" type="ORF">PC9H_001186</name>
</gene>
<dbReference type="GO" id="GO:0008047">
    <property type="term" value="F:enzyme activator activity"/>
    <property type="evidence" value="ECO:0007669"/>
    <property type="project" value="InterPro"/>
</dbReference>
<feature type="compositionally biased region" description="Polar residues" evidence="5">
    <location>
        <begin position="36"/>
        <end position="51"/>
    </location>
</feature>
<dbReference type="EMBL" id="JACETU010000001">
    <property type="protein sequence ID" value="KAF7440838.1"/>
    <property type="molecule type" value="Genomic_DNA"/>
</dbReference>
<comment type="subcellular location">
    <subcellularLocation>
        <location evidence="1">Cytoplasm</location>
    </subcellularLocation>
</comment>
<dbReference type="SUPFAM" id="SSF50729">
    <property type="entry name" value="PH domain-like"/>
    <property type="match status" value="1"/>
</dbReference>
<feature type="compositionally biased region" description="Low complexity" evidence="5">
    <location>
        <begin position="498"/>
        <end position="509"/>
    </location>
</feature>
<evidence type="ECO:0000256" key="4">
    <source>
        <dbReference type="ARBA" id="ARBA00022664"/>
    </source>
</evidence>
<feature type="compositionally biased region" description="Polar residues" evidence="5">
    <location>
        <begin position="274"/>
        <end position="284"/>
    </location>
</feature>
<feature type="compositionally biased region" description="Polar residues" evidence="5">
    <location>
        <begin position="251"/>
        <end position="267"/>
    </location>
</feature>
<feature type="compositionally biased region" description="Low complexity" evidence="5">
    <location>
        <begin position="409"/>
        <end position="421"/>
    </location>
</feature>
<dbReference type="VEuPathDB" id="FungiDB:PC9H_001186"/>
<dbReference type="GO" id="GO:0000290">
    <property type="term" value="P:deadenylation-dependent decapping of nuclear-transcribed mRNA"/>
    <property type="evidence" value="ECO:0007669"/>
    <property type="project" value="InterPro"/>
</dbReference>
<evidence type="ECO:0000256" key="1">
    <source>
        <dbReference type="ARBA" id="ARBA00004496"/>
    </source>
</evidence>
<keyword evidence="7" id="KW-1185">Reference proteome</keyword>
<feature type="compositionally biased region" description="Low complexity" evidence="5">
    <location>
        <begin position="461"/>
        <end position="483"/>
    </location>
</feature>
<feature type="region of interest" description="Disordered" evidence="5">
    <location>
        <begin position="651"/>
        <end position="694"/>
    </location>
</feature>
<dbReference type="OrthoDB" id="440673at2759"/>
<keyword evidence="3" id="KW-0963">Cytoplasm</keyword>
<reference evidence="6" key="1">
    <citation type="submission" date="2019-07" db="EMBL/GenBank/DDBJ databases">
        <authorList>
            <person name="Palmer J.M."/>
        </authorList>
    </citation>
    <scope>NUCLEOTIDE SEQUENCE</scope>
    <source>
        <strain evidence="6">PC9</strain>
    </source>
</reference>
<comment type="similarity">
    <text evidence="2">Belongs to the DCP1 family.</text>
</comment>
<name>A0A8H7A3B2_PLEOS</name>
<feature type="region of interest" description="Disordered" evidence="5">
    <location>
        <begin position="1"/>
        <end position="59"/>
    </location>
</feature>
<dbReference type="Pfam" id="PF06058">
    <property type="entry name" value="DCP1"/>
    <property type="match status" value="1"/>
</dbReference>
<protein>
    <submittedName>
        <fullName evidence="6">Uncharacterized protein</fullName>
    </submittedName>
</protein>
<dbReference type="GO" id="GO:0000932">
    <property type="term" value="C:P-body"/>
    <property type="evidence" value="ECO:0007669"/>
    <property type="project" value="TreeGrafter"/>
</dbReference>
<dbReference type="InterPro" id="IPR011993">
    <property type="entry name" value="PH-like_dom_sf"/>
</dbReference>
<dbReference type="PANTHER" id="PTHR16290">
    <property type="entry name" value="TRANSCRIPTION FACTOR SMIF DECAPPING ENZYME DCP1"/>
    <property type="match status" value="1"/>
</dbReference>
<dbReference type="RefSeq" id="XP_036636682.1">
    <property type="nucleotide sequence ID" value="XM_036770837.1"/>
</dbReference>
<proteinExistence type="inferred from homology"/>
<evidence type="ECO:0000256" key="5">
    <source>
        <dbReference type="SAM" id="MobiDB-lite"/>
    </source>
</evidence>
<dbReference type="GO" id="GO:0031087">
    <property type="term" value="P:deadenylation-independent decapping of nuclear-transcribed mRNA"/>
    <property type="evidence" value="ECO:0007669"/>
    <property type="project" value="TreeGrafter"/>
</dbReference>
<evidence type="ECO:0000256" key="3">
    <source>
        <dbReference type="ARBA" id="ARBA00022490"/>
    </source>
</evidence>
<organism evidence="6 7">
    <name type="scientific">Pleurotus ostreatus</name>
    <name type="common">Oyster mushroom</name>
    <name type="synonym">White-rot fungus</name>
    <dbReference type="NCBI Taxonomy" id="5322"/>
    <lineage>
        <taxon>Eukaryota</taxon>
        <taxon>Fungi</taxon>
        <taxon>Dikarya</taxon>
        <taxon>Basidiomycota</taxon>
        <taxon>Agaricomycotina</taxon>
        <taxon>Agaricomycetes</taxon>
        <taxon>Agaricomycetidae</taxon>
        <taxon>Agaricales</taxon>
        <taxon>Pleurotineae</taxon>
        <taxon>Pleurotaceae</taxon>
        <taxon>Pleurotus</taxon>
    </lineage>
</organism>
<feature type="compositionally biased region" description="Low complexity" evidence="5">
    <location>
        <begin position="7"/>
        <end position="19"/>
    </location>
</feature>
<dbReference type="GO" id="GO:0003729">
    <property type="term" value="F:mRNA binding"/>
    <property type="evidence" value="ECO:0007669"/>
    <property type="project" value="TreeGrafter"/>
</dbReference>
<evidence type="ECO:0000313" key="6">
    <source>
        <dbReference type="EMBL" id="KAF7440838.1"/>
    </source>
</evidence>
<accession>A0A8H7A3B2</accession>
<feature type="region of interest" description="Disordered" evidence="5">
    <location>
        <begin position="403"/>
        <end position="425"/>
    </location>
</feature>
<keyword evidence="4" id="KW-0507">mRNA processing</keyword>
<dbReference type="GeneID" id="59371027"/>
<dbReference type="GO" id="GO:0006397">
    <property type="term" value="P:mRNA processing"/>
    <property type="evidence" value="ECO:0007669"/>
    <property type="project" value="UniProtKB-KW"/>
</dbReference>
<dbReference type="CDD" id="cd09804">
    <property type="entry name" value="Dcp1"/>
    <property type="match status" value="1"/>
</dbReference>
<dbReference type="InterPro" id="IPR010334">
    <property type="entry name" value="Dcp1"/>
</dbReference>
<comment type="caution">
    <text evidence="6">The sequence shown here is derived from an EMBL/GenBank/DDBJ whole genome shotgun (WGS) entry which is preliminary data.</text>
</comment>
<dbReference type="PANTHER" id="PTHR16290:SF0">
    <property type="entry name" value="DECAPPING PROTEIN 1, ISOFORM A"/>
    <property type="match status" value="1"/>
</dbReference>
<dbReference type="AlphaFoldDB" id="A0A8H7A3B2"/>
<evidence type="ECO:0000256" key="2">
    <source>
        <dbReference type="ARBA" id="ARBA00008778"/>
    </source>
</evidence>